<gene>
    <name evidence="1" type="ORF">J2S03_000325</name>
</gene>
<reference evidence="1 2" key="1">
    <citation type="submission" date="2023-07" db="EMBL/GenBank/DDBJ databases">
        <title>Genomic Encyclopedia of Type Strains, Phase IV (KMG-IV): sequencing the most valuable type-strain genomes for metagenomic binning, comparative biology and taxonomic classification.</title>
        <authorList>
            <person name="Goeker M."/>
        </authorList>
    </citation>
    <scope>NUCLEOTIDE SEQUENCE [LARGE SCALE GENOMIC DNA]</scope>
    <source>
        <strain evidence="1 2">DSM 4006</strain>
    </source>
</reference>
<dbReference type="Gene3D" id="3.30.70.100">
    <property type="match status" value="1"/>
</dbReference>
<keyword evidence="1" id="KW-0560">Oxidoreductase</keyword>
<accession>A0ABT9XFK3</accession>
<keyword evidence="2" id="KW-1185">Reference proteome</keyword>
<dbReference type="RefSeq" id="WP_274455921.1">
    <property type="nucleotide sequence ID" value="NZ_CP067097.1"/>
</dbReference>
<dbReference type="SUPFAM" id="SSF54909">
    <property type="entry name" value="Dimeric alpha+beta barrel"/>
    <property type="match status" value="1"/>
</dbReference>
<proteinExistence type="predicted"/>
<evidence type="ECO:0000313" key="1">
    <source>
        <dbReference type="EMBL" id="MDQ0188521.1"/>
    </source>
</evidence>
<comment type="caution">
    <text evidence="1">The sequence shown here is derived from an EMBL/GenBank/DDBJ whole genome shotgun (WGS) entry which is preliminary data.</text>
</comment>
<organism evidence="1 2">
    <name type="scientific">Alicyclobacillus cycloheptanicus</name>
    <dbReference type="NCBI Taxonomy" id="1457"/>
    <lineage>
        <taxon>Bacteria</taxon>
        <taxon>Bacillati</taxon>
        <taxon>Bacillota</taxon>
        <taxon>Bacilli</taxon>
        <taxon>Bacillales</taxon>
        <taxon>Alicyclobacillaceae</taxon>
        <taxon>Alicyclobacillus</taxon>
    </lineage>
</organism>
<dbReference type="GO" id="GO:0004497">
    <property type="term" value="F:monooxygenase activity"/>
    <property type="evidence" value="ECO:0007669"/>
    <property type="project" value="UniProtKB-KW"/>
</dbReference>
<sequence length="107" mass="12266">MKAVYARVIKVVLGAETGWEAQRIVDVLASVQRKFAGFINVKLLADYENGDYVSISFWETKENAMAAYQSIRNQLKQMIGDSFQWEPSVEYFEVYTPKEISLDSNET</sequence>
<dbReference type="InterPro" id="IPR011008">
    <property type="entry name" value="Dimeric_a/b-barrel"/>
</dbReference>
<dbReference type="Proteomes" id="UP001232973">
    <property type="component" value="Unassembled WGS sequence"/>
</dbReference>
<dbReference type="EMBL" id="JAUSTP010000001">
    <property type="protein sequence ID" value="MDQ0188521.1"/>
    <property type="molecule type" value="Genomic_DNA"/>
</dbReference>
<name>A0ABT9XFK3_9BACL</name>
<keyword evidence="1" id="KW-0503">Monooxygenase</keyword>
<evidence type="ECO:0000313" key="2">
    <source>
        <dbReference type="Proteomes" id="UP001232973"/>
    </source>
</evidence>
<protein>
    <submittedName>
        <fullName evidence="1">Heme-degrading monooxygenase HmoA</fullName>
    </submittedName>
</protein>